<dbReference type="AlphaFoldDB" id="A0A7Y8ED31"/>
<reference evidence="2 3" key="1">
    <citation type="submission" date="2020-04" db="EMBL/GenBank/DDBJ databases">
        <title>Molecular characterization of pseudomonads from Agaricus bisporus reveal novel blotch 2 pathogens in Western Europe.</title>
        <authorList>
            <person name="Taparia T."/>
            <person name="Krijger M."/>
            <person name="Haynes E."/>
            <person name="Elpinstone J.G."/>
            <person name="Noble R."/>
            <person name="Van Der Wolf J."/>
        </authorList>
    </citation>
    <scope>NUCLEOTIDE SEQUENCE [LARGE SCALE GENOMIC DNA]</scope>
    <source>
        <strain evidence="2 3">IPO3782</strain>
    </source>
</reference>
<evidence type="ECO:0000313" key="3">
    <source>
        <dbReference type="Proteomes" id="UP000531950"/>
    </source>
</evidence>
<name>A0A7Y8ED31_9PSED</name>
<organism evidence="2 3">
    <name type="scientific">Pseudomonas yamanorum</name>
    <dbReference type="NCBI Taxonomy" id="515393"/>
    <lineage>
        <taxon>Bacteria</taxon>
        <taxon>Pseudomonadati</taxon>
        <taxon>Pseudomonadota</taxon>
        <taxon>Gammaproteobacteria</taxon>
        <taxon>Pseudomonadales</taxon>
        <taxon>Pseudomonadaceae</taxon>
        <taxon>Pseudomonas</taxon>
    </lineage>
</organism>
<dbReference type="RefSeq" id="WP_177076435.1">
    <property type="nucleotide sequence ID" value="NZ_JACARG010000010.1"/>
</dbReference>
<evidence type="ECO:0000256" key="1">
    <source>
        <dbReference type="SAM" id="Phobius"/>
    </source>
</evidence>
<keyword evidence="1" id="KW-1133">Transmembrane helix</keyword>
<sequence>MKNFSMPNEMRVASIWIVWAFVAIGVLGWALFIVLDAFGVKSDAAAWVQAVGSIMAILGAAAFPVFHSKKNAIEMQERTNAIIKTAADLISRELGLLIASMVGNIKQVEDLQDEIQSCLDNDPQLGLHHPSEHLCQVAKEDARLYLRHGHVAKWPGIDTLVTNIISSHMITNRQVLFLSDLMSAISAAKSACAMLPEWDLSNENSLPALHRLDFCRKRILAVIEYLNRKK</sequence>
<accession>A0A7Y8ED31</accession>
<dbReference type="EMBL" id="JACARG010000010">
    <property type="protein sequence ID" value="NWE12443.1"/>
    <property type="molecule type" value="Genomic_DNA"/>
</dbReference>
<comment type="caution">
    <text evidence="2">The sequence shown here is derived from an EMBL/GenBank/DDBJ whole genome shotgun (WGS) entry which is preliminary data.</text>
</comment>
<keyword evidence="1" id="KW-0472">Membrane</keyword>
<evidence type="ECO:0000313" key="2">
    <source>
        <dbReference type="EMBL" id="NWE12443.1"/>
    </source>
</evidence>
<feature type="transmembrane region" description="Helical" evidence="1">
    <location>
        <begin position="12"/>
        <end position="34"/>
    </location>
</feature>
<gene>
    <name evidence="2" type="ORF">HX822_05795</name>
</gene>
<protein>
    <submittedName>
        <fullName evidence="2">Uncharacterized protein</fullName>
    </submittedName>
</protein>
<keyword evidence="1" id="KW-0812">Transmembrane</keyword>
<feature type="transmembrane region" description="Helical" evidence="1">
    <location>
        <begin position="46"/>
        <end position="66"/>
    </location>
</feature>
<dbReference type="Proteomes" id="UP000531950">
    <property type="component" value="Unassembled WGS sequence"/>
</dbReference>
<proteinExistence type="predicted"/>